<dbReference type="InterPro" id="IPR011009">
    <property type="entry name" value="Kinase-like_dom_sf"/>
</dbReference>
<keyword evidence="2 11" id="KW-0723">Serine/threonine-protein kinase</keyword>
<dbReference type="Gene3D" id="3.30.200.20">
    <property type="entry name" value="Phosphorylase Kinase, domain 1"/>
    <property type="match status" value="1"/>
</dbReference>
<evidence type="ECO:0000256" key="4">
    <source>
        <dbReference type="ARBA" id="ARBA00022741"/>
    </source>
</evidence>
<dbReference type="PROSITE" id="PS50011">
    <property type="entry name" value="PROTEIN_KINASE_DOM"/>
    <property type="match status" value="1"/>
</dbReference>
<feature type="region of interest" description="Disordered" evidence="8">
    <location>
        <begin position="362"/>
        <end position="389"/>
    </location>
</feature>
<feature type="compositionally biased region" description="Polar residues" evidence="8">
    <location>
        <begin position="362"/>
        <end position="373"/>
    </location>
</feature>
<feature type="domain" description="Protein kinase" evidence="10">
    <location>
        <begin position="6"/>
        <end position="276"/>
    </location>
</feature>
<dbReference type="EMBL" id="AUBJ02000001">
    <property type="protein sequence ID" value="MCP2329778.1"/>
    <property type="molecule type" value="Genomic_DNA"/>
</dbReference>
<dbReference type="EC" id="2.7.11.1" evidence="1"/>
<keyword evidence="9" id="KW-1133">Transmembrane helix</keyword>
<dbReference type="Pfam" id="PF00069">
    <property type="entry name" value="Pkinase"/>
    <property type="match status" value="1"/>
</dbReference>
<comment type="caution">
    <text evidence="11">The sequence shown here is derived from an EMBL/GenBank/DDBJ whole genome shotgun (WGS) entry which is preliminary data.</text>
</comment>
<evidence type="ECO:0000256" key="5">
    <source>
        <dbReference type="ARBA" id="ARBA00022777"/>
    </source>
</evidence>
<dbReference type="PANTHER" id="PTHR43289:SF6">
    <property type="entry name" value="SERINE_THREONINE-PROTEIN KINASE NEKL-3"/>
    <property type="match status" value="1"/>
</dbReference>
<evidence type="ECO:0000256" key="9">
    <source>
        <dbReference type="SAM" id="Phobius"/>
    </source>
</evidence>
<accession>A0ABT1JBF8</accession>
<dbReference type="SUPFAM" id="SSF56112">
    <property type="entry name" value="Protein kinase-like (PK-like)"/>
    <property type="match status" value="1"/>
</dbReference>
<gene>
    <name evidence="11" type="ORF">G443_000048</name>
</gene>
<sequence length="517" mass="53651">MIAGHYRLLERVGSGAMGVVWQAHDERLDRMVAIKQLLLRPELTAQETEMARRRAMREARIAARLQHPNAIAIFDVAEHNGDPCLVIEFLESRSLAAVLDDRGSLPPEEVALIGSQVAAALAAAHAAGIVHRDIKPGNILIDYGGVAKITDFGISRVVGDVTVTQTGMVAGTPAYLAPEVARGQDPAPASDVFALGITLYQAVEGRSPYPEAQNQNPLALLHAVAAGRLDPPSEAAGPLTSVLTSLLQSEAIDRPTMRKASEALAAVAKGGAAPWMPQSVAPAKAAAAPIPPETKAEKTREAPTPIPAETRATTRPGAAGGSAGGDGGGVNAKVMVIAAVVVLVLGGGIAGIIMVNNATGDSGENAAPSSSQSADEPAPGEDEEDDEGVVPDAEELEEDFGDPIEEGTETSATVNQWGSVGPWLQPFFASPGSDTAWNMLTPRAQEMYGGREGFAQYWSENATGGSYQGIHGEGVTGDNAGRLSVTLNYVGGGSERVVVRVVQVGGQYRIDSIPVPL</sequence>
<dbReference type="GO" id="GO:0004674">
    <property type="term" value="F:protein serine/threonine kinase activity"/>
    <property type="evidence" value="ECO:0007669"/>
    <property type="project" value="UniProtKB-KW"/>
</dbReference>
<evidence type="ECO:0000256" key="6">
    <source>
        <dbReference type="ARBA" id="ARBA00022840"/>
    </source>
</evidence>
<organism evidence="11 12">
    <name type="scientific">Actinoalloteichus caeruleus DSM 43889</name>
    <dbReference type="NCBI Taxonomy" id="1120930"/>
    <lineage>
        <taxon>Bacteria</taxon>
        <taxon>Bacillati</taxon>
        <taxon>Actinomycetota</taxon>
        <taxon>Actinomycetes</taxon>
        <taxon>Pseudonocardiales</taxon>
        <taxon>Pseudonocardiaceae</taxon>
        <taxon>Actinoalloteichus</taxon>
        <taxon>Actinoalloteichus cyanogriseus</taxon>
    </lineage>
</organism>
<keyword evidence="9" id="KW-0472">Membrane</keyword>
<dbReference type="PROSITE" id="PS00107">
    <property type="entry name" value="PROTEIN_KINASE_ATP"/>
    <property type="match status" value="1"/>
</dbReference>
<reference evidence="11 12" key="2">
    <citation type="submission" date="2022-06" db="EMBL/GenBank/DDBJ databases">
        <title>Genomic Encyclopedia of Type Strains, Phase I: the one thousand microbial genomes (KMG-I) project.</title>
        <authorList>
            <person name="Kyrpides N."/>
        </authorList>
    </citation>
    <scope>NUCLEOTIDE SEQUENCE [LARGE SCALE GENOMIC DNA]</scope>
    <source>
        <strain evidence="11 12">DSM 43889</strain>
    </source>
</reference>
<evidence type="ECO:0000256" key="7">
    <source>
        <dbReference type="PROSITE-ProRule" id="PRU10141"/>
    </source>
</evidence>
<dbReference type="PANTHER" id="PTHR43289">
    <property type="entry name" value="MITOGEN-ACTIVATED PROTEIN KINASE KINASE KINASE 20-RELATED"/>
    <property type="match status" value="1"/>
</dbReference>
<dbReference type="RefSeq" id="WP_026419189.1">
    <property type="nucleotide sequence ID" value="NZ_AUBJ02000001.1"/>
</dbReference>
<feature type="region of interest" description="Disordered" evidence="8">
    <location>
        <begin position="283"/>
        <end position="327"/>
    </location>
</feature>
<keyword evidence="12" id="KW-1185">Reference proteome</keyword>
<dbReference type="PROSITE" id="PS00108">
    <property type="entry name" value="PROTEIN_KINASE_ST"/>
    <property type="match status" value="1"/>
</dbReference>
<proteinExistence type="predicted"/>
<dbReference type="CDD" id="cd14014">
    <property type="entry name" value="STKc_PknB_like"/>
    <property type="match status" value="1"/>
</dbReference>
<dbReference type="InterPro" id="IPR000719">
    <property type="entry name" value="Prot_kinase_dom"/>
</dbReference>
<keyword evidence="5 11" id="KW-0418">Kinase</keyword>
<keyword evidence="6 7" id="KW-0067">ATP-binding</keyword>
<keyword evidence="3" id="KW-0808">Transferase</keyword>
<keyword evidence="9" id="KW-0812">Transmembrane</keyword>
<feature type="binding site" evidence="7">
    <location>
        <position position="35"/>
    </location>
    <ligand>
        <name>ATP</name>
        <dbReference type="ChEBI" id="CHEBI:30616"/>
    </ligand>
</feature>
<dbReference type="InterPro" id="IPR008271">
    <property type="entry name" value="Ser/Thr_kinase_AS"/>
</dbReference>
<evidence type="ECO:0000313" key="11">
    <source>
        <dbReference type="EMBL" id="MCP2329778.1"/>
    </source>
</evidence>
<dbReference type="InterPro" id="IPR017441">
    <property type="entry name" value="Protein_kinase_ATP_BS"/>
</dbReference>
<protein>
    <recommendedName>
        <fullName evidence="1">non-specific serine/threonine protein kinase</fullName>
        <ecNumber evidence="1">2.7.11.1</ecNumber>
    </recommendedName>
</protein>
<evidence type="ECO:0000259" key="10">
    <source>
        <dbReference type="PROSITE" id="PS50011"/>
    </source>
</evidence>
<evidence type="ECO:0000256" key="3">
    <source>
        <dbReference type="ARBA" id="ARBA00022679"/>
    </source>
</evidence>
<evidence type="ECO:0000256" key="8">
    <source>
        <dbReference type="SAM" id="MobiDB-lite"/>
    </source>
</evidence>
<evidence type="ECO:0000256" key="1">
    <source>
        <dbReference type="ARBA" id="ARBA00012513"/>
    </source>
</evidence>
<evidence type="ECO:0000313" key="12">
    <source>
        <dbReference type="Proteomes" id="UP000791080"/>
    </source>
</evidence>
<keyword evidence="4 7" id="KW-0547">Nucleotide-binding</keyword>
<evidence type="ECO:0000256" key="2">
    <source>
        <dbReference type="ARBA" id="ARBA00022527"/>
    </source>
</evidence>
<dbReference type="Proteomes" id="UP000791080">
    <property type="component" value="Unassembled WGS sequence"/>
</dbReference>
<feature type="compositionally biased region" description="Gly residues" evidence="8">
    <location>
        <begin position="318"/>
        <end position="327"/>
    </location>
</feature>
<feature type="compositionally biased region" description="Acidic residues" evidence="8">
    <location>
        <begin position="378"/>
        <end position="389"/>
    </location>
</feature>
<dbReference type="Gene3D" id="1.10.510.10">
    <property type="entry name" value="Transferase(Phosphotransferase) domain 1"/>
    <property type="match status" value="1"/>
</dbReference>
<name>A0ABT1JBF8_ACTCY</name>
<dbReference type="SMART" id="SM00220">
    <property type="entry name" value="S_TKc"/>
    <property type="match status" value="1"/>
</dbReference>
<feature type="transmembrane region" description="Helical" evidence="9">
    <location>
        <begin position="334"/>
        <end position="355"/>
    </location>
</feature>
<reference evidence="11 12" key="1">
    <citation type="submission" date="2013-07" db="EMBL/GenBank/DDBJ databases">
        <authorList>
            <consortium name="DOE Joint Genome Institute"/>
            <person name="Reeve W."/>
            <person name="Huntemann M."/>
            <person name="Han J."/>
            <person name="Chen A."/>
            <person name="Kyrpides N."/>
            <person name="Mavromatis K."/>
            <person name="Markowitz V."/>
            <person name="Palaniappan K."/>
            <person name="Ivanova N."/>
            <person name="Schaumberg A."/>
            <person name="Pati A."/>
            <person name="Liolios K."/>
            <person name="Nordberg H.P."/>
            <person name="Cantor M.N."/>
            <person name="Hua S.X."/>
            <person name="Woyke T."/>
        </authorList>
    </citation>
    <scope>NUCLEOTIDE SEQUENCE [LARGE SCALE GENOMIC DNA]</scope>
    <source>
        <strain evidence="11 12">DSM 43889</strain>
    </source>
</reference>